<keyword evidence="8" id="KW-0784">Thiamine biosynthesis</keyword>
<evidence type="ECO:0000256" key="7">
    <source>
        <dbReference type="ARBA" id="ARBA00022898"/>
    </source>
</evidence>
<dbReference type="InterPro" id="IPR035965">
    <property type="entry name" value="PAS-like_dom_sf"/>
</dbReference>
<keyword evidence="13" id="KW-0732">Signal</keyword>
<keyword evidence="9" id="KW-0408">Iron</keyword>
<dbReference type="RefSeq" id="WP_165871197.1">
    <property type="nucleotide sequence ID" value="NZ_SMGG01000003.1"/>
</dbReference>
<dbReference type="AlphaFoldDB" id="A0A4R1KD96"/>
<keyword evidence="12" id="KW-0472">Membrane</keyword>
<dbReference type="Pfam" id="PF00989">
    <property type="entry name" value="PAS"/>
    <property type="match status" value="1"/>
</dbReference>
<evidence type="ECO:0000313" key="16">
    <source>
        <dbReference type="Proteomes" id="UP000294614"/>
    </source>
</evidence>
<evidence type="ECO:0000256" key="5">
    <source>
        <dbReference type="ARBA" id="ARBA00022679"/>
    </source>
</evidence>
<keyword evidence="16" id="KW-1185">Reference proteome</keyword>
<dbReference type="Gene3D" id="3.40.190.10">
    <property type="entry name" value="Periplasmic binding protein-like II"/>
    <property type="match status" value="2"/>
</dbReference>
<keyword evidence="12" id="KW-1133">Transmembrane helix</keyword>
<comment type="caution">
    <text evidence="15">The sequence shown here is derived from an EMBL/GenBank/DDBJ whole genome shotgun (WGS) entry which is preliminary data.</text>
</comment>
<evidence type="ECO:0000256" key="4">
    <source>
        <dbReference type="ARBA" id="ARBA00011738"/>
    </source>
</evidence>
<evidence type="ECO:0000256" key="8">
    <source>
        <dbReference type="ARBA" id="ARBA00022977"/>
    </source>
</evidence>
<dbReference type="SUPFAM" id="SSF55785">
    <property type="entry name" value="PYP-like sensor domain (PAS domain)"/>
    <property type="match status" value="1"/>
</dbReference>
<dbReference type="PANTHER" id="PTHR31528">
    <property type="entry name" value="4-AMINO-5-HYDROXYMETHYL-2-METHYLPYRIMIDINE PHOSPHATE SYNTHASE THI11-RELATED"/>
    <property type="match status" value="1"/>
</dbReference>
<evidence type="ECO:0000256" key="1">
    <source>
        <dbReference type="ARBA" id="ARBA00003469"/>
    </source>
</evidence>
<feature type="chain" id="PRO_5020483566" description="Thiamine pyrimidine synthase" evidence="13">
    <location>
        <begin position="22"/>
        <end position="452"/>
    </location>
</feature>
<protein>
    <recommendedName>
        <fullName evidence="10">Thiamine pyrimidine synthase</fullName>
    </recommendedName>
</protein>
<comment type="pathway">
    <text evidence="2">Cofactor biosynthesis; thiamine diphosphate biosynthesis.</text>
</comment>
<dbReference type="EMBL" id="SMGG01000003">
    <property type="protein sequence ID" value="TCK62555.1"/>
    <property type="molecule type" value="Genomic_DNA"/>
</dbReference>
<dbReference type="SMART" id="SM00091">
    <property type="entry name" value="PAS"/>
    <property type="match status" value="1"/>
</dbReference>
<keyword evidence="6" id="KW-0479">Metal-binding</keyword>
<dbReference type="NCBIfam" id="TIGR00229">
    <property type="entry name" value="sensory_box"/>
    <property type="match status" value="1"/>
</dbReference>
<sequence length="452" mass="52377">MKKHIICLMLIFICFHLTAQAAEKQKITLQLKWTHAFQFAGYYAAKEKGFYDQAGLDVTIKEAQPESDVISEVLSGRAQFGTGTNSLLLARQADQPVTVLAVIFQHSPLVILALTDEKKVKTIHDLVGKRIMFEKQSEELIAYLQRERISPKDIRFIPHSFDIRDLTEGRVDAISAYVTNETFYLEKENIPYQVLDPRASGIDFYGDNLFTSEYMIKNNPEAVAAFRSASLKGWHYAMTHKDEVADIIFSRYSSKHPKDFYLHEALAMDDMLKPELVEIGYMNIGRWQHIVEIYQSLGMLKPDFSLDGFLYDEKPKEKTVWFRTVGFPAAAVLVLTISIYLIFIFRRMKWRIAREQEIIAKLNETEQLNKSLLENSTAAIYMLKGSKIIHGNSAIAEITGYQKDELLEMEEFEFIHPDFREIAKERTRKREHGEYVPDRYEMKIRKKNGETR</sequence>
<proteinExistence type="inferred from homology"/>
<evidence type="ECO:0000259" key="14">
    <source>
        <dbReference type="PROSITE" id="PS50112"/>
    </source>
</evidence>
<comment type="subunit">
    <text evidence="4">Homodimer.</text>
</comment>
<feature type="transmembrane region" description="Helical" evidence="12">
    <location>
        <begin position="320"/>
        <end position="345"/>
    </location>
</feature>
<evidence type="ECO:0000313" key="15">
    <source>
        <dbReference type="EMBL" id="TCK62555.1"/>
    </source>
</evidence>
<gene>
    <name evidence="15" type="ORF">C8D98_1084</name>
</gene>
<dbReference type="GO" id="GO:0046872">
    <property type="term" value="F:metal ion binding"/>
    <property type="evidence" value="ECO:0007669"/>
    <property type="project" value="UniProtKB-KW"/>
</dbReference>
<organism evidence="15 16">
    <name type="scientific">Seleniivibrio woodruffii</name>
    <dbReference type="NCBI Taxonomy" id="1078050"/>
    <lineage>
        <taxon>Bacteria</taxon>
        <taxon>Pseudomonadati</taxon>
        <taxon>Deferribacterota</taxon>
        <taxon>Deferribacteres</taxon>
        <taxon>Deferribacterales</taxon>
        <taxon>Geovibrionaceae</taxon>
        <taxon>Seleniivibrio</taxon>
    </lineage>
</organism>
<dbReference type="PANTHER" id="PTHR31528:SF1">
    <property type="entry name" value="4-AMINO-5-HYDROXYMETHYL-2-METHYLPYRIMIDINE PHOSPHATE SYNTHASE THI11-RELATED"/>
    <property type="match status" value="1"/>
</dbReference>
<dbReference type="Pfam" id="PF09084">
    <property type="entry name" value="NMT1"/>
    <property type="match status" value="1"/>
</dbReference>
<name>A0A4R1KD96_9BACT</name>
<comment type="function">
    <text evidence="1">Responsible for the formation of the pyrimidine heterocycle in the thiamine biosynthesis pathway. Catalyzes the formation of hydroxymethylpyrimidine phosphate (HMP-P) from histidine and pyridoxal phosphate (PLP). The protein uses PLP and the active site histidine to form HMP-P, generating an inactive enzyme. The enzyme can only undergo a single turnover, which suggests it is a suicide enzyme.</text>
</comment>
<evidence type="ECO:0000256" key="11">
    <source>
        <dbReference type="ARBA" id="ARBA00048179"/>
    </source>
</evidence>
<dbReference type="InterPro" id="IPR000014">
    <property type="entry name" value="PAS"/>
</dbReference>
<dbReference type="GO" id="GO:0006355">
    <property type="term" value="P:regulation of DNA-templated transcription"/>
    <property type="evidence" value="ECO:0007669"/>
    <property type="project" value="InterPro"/>
</dbReference>
<keyword evidence="12" id="KW-0812">Transmembrane</keyword>
<dbReference type="InterPro" id="IPR027939">
    <property type="entry name" value="NMT1/THI5"/>
</dbReference>
<dbReference type="GO" id="GO:0016740">
    <property type="term" value="F:transferase activity"/>
    <property type="evidence" value="ECO:0007669"/>
    <property type="project" value="UniProtKB-KW"/>
</dbReference>
<accession>A0A4R1KD96</accession>
<evidence type="ECO:0000256" key="10">
    <source>
        <dbReference type="ARBA" id="ARBA00033171"/>
    </source>
</evidence>
<dbReference type="InterPro" id="IPR013767">
    <property type="entry name" value="PAS_fold"/>
</dbReference>
<dbReference type="PROSITE" id="PS50112">
    <property type="entry name" value="PAS"/>
    <property type="match status" value="1"/>
</dbReference>
<feature type="signal peptide" evidence="13">
    <location>
        <begin position="1"/>
        <end position="21"/>
    </location>
</feature>
<dbReference type="Gene3D" id="3.30.450.20">
    <property type="entry name" value="PAS domain"/>
    <property type="match status" value="1"/>
</dbReference>
<keyword evidence="5" id="KW-0808">Transferase</keyword>
<comment type="catalytic activity">
    <reaction evidence="11">
        <text>N(6)-(pyridoxal phosphate)-L-lysyl-[4-amino-5-hydroxymethyl-2-methylpyrimidine phosphate synthase] + L-histidyl-[4-amino-5-hydroxymethyl-2-methylpyrimidine phosphate synthase] + 2 Fe(3+) + 4 H2O = L-lysyl-[4-amino-5-hydroxymethyl-2-methylpyrimidine phosphate synthase] + (2S)-2-amino-5-hydroxy-4-oxopentanoyl-[4-amino-5-hydroxymethyl-2-methylpyrimidine phosphate synthase] + 4-amino-2-methyl-5-(phosphooxymethyl)pyrimidine + 3-oxopropanoate + 2 Fe(2+) + 2 H(+)</text>
        <dbReference type="Rhea" id="RHEA:65756"/>
        <dbReference type="Rhea" id="RHEA-COMP:16892"/>
        <dbReference type="Rhea" id="RHEA-COMP:16893"/>
        <dbReference type="Rhea" id="RHEA-COMP:16894"/>
        <dbReference type="Rhea" id="RHEA-COMP:16895"/>
        <dbReference type="ChEBI" id="CHEBI:15377"/>
        <dbReference type="ChEBI" id="CHEBI:15378"/>
        <dbReference type="ChEBI" id="CHEBI:29033"/>
        <dbReference type="ChEBI" id="CHEBI:29034"/>
        <dbReference type="ChEBI" id="CHEBI:29969"/>
        <dbReference type="ChEBI" id="CHEBI:29979"/>
        <dbReference type="ChEBI" id="CHEBI:33190"/>
        <dbReference type="ChEBI" id="CHEBI:58354"/>
        <dbReference type="ChEBI" id="CHEBI:143915"/>
        <dbReference type="ChEBI" id="CHEBI:157692"/>
    </reaction>
    <physiologicalReaction direction="left-to-right" evidence="11">
        <dbReference type="Rhea" id="RHEA:65757"/>
    </physiologicalReaction>
</comment>
<reference evidence="15 16" key="1">
    <citation type="submission" date="2019-03" db="EMBL/GenBank/DDBJ databases">
        <title>Genomic Encyclopedia of Type Strains, Phase IV (KMG-IV): sequencing the most valuable type-strain genomes for metagenomic binning, comparative biology and taxonomic classification.</title>
        <authorList>
            <person name="Goeker M."/>
        </authorList>
    </citation>
    <scope>NUCLEOTIDE SEQUENCE [LARGE SCALE GENOMIC DNA]</scope>
    <source>
        <strain evidence="15 16">DSM 24984</strain>
    </source>
</reference>
<evidence type="ECO:0000256" key="9">
    <source>
        <dbReference type="ARBA" id="ARBA00023004"/>
    </source>
</evidence>
<dbReference type="InterPro" id="IPR015168">
    <property type="entry name" value="SsuA/THI5"/>
</dbReference>
<evidence type="ECO:0000256" key="6">
    <source>
        <dbReference type="ARBA" id="ARBA00022723"/>
    </source>
</evidence>
<dbReference type="GO" id="GO:0009228">
    <property type="term" value="P:thiamine biosynthetic process"/>
    <property type="evidence" value="ECO:0007669"/>
    <property type="project" value="UniProtKB-KW"/>
</dbReference>
<evidence type="ECO:0000256" key="3">
    <source>
        <dbReference type="ARBA" id="ARBA00009406"/>
    </source>
</evidence>
<keyword evidence="7" id="KW-0663">Pyridoxal phosphate</keyword>
<evidence type="ECO:0000256" key="2">
    <source>
        <dbReference type="ARBA" id="ARBA00004948"/>
    </source>
</evidence>
<comment type="similarity">
    <text evidence="3">Belongs to the NMT1/THI5 family.</text>
</comment>
<evidence type="ECO:0000256" key="12">
    <source>
        <dbReference type="SAM" id="Phobius"/>
    </source>
</evidence>
<dbReference type="Proteomes" id="UP000294614">
    <property type="component" value="Unassembled WGS sequence"/>
</dbReference>
<feature type="domain" description="PAS" evidence="14">
    <location>
        <begin position="365"/>
        <end position="434"/>
    </location>
</feature>
<dbReference type="SUPFAM" id="SSF53850">
    <property type="entry name" value="Periplasmic binding protein-like II"/>
    <property type="match status" value="1"/>
</dbReference>
<evidence type="ECO:0000256" key="13">
    <source>
        <dbReference type="SAM" id="SignalP"/>
    </source>
</evidence>